<evidence type="ECO:0000259" key="3">
    <source>
        <dbReference type="PROSITE" id="PS51797"/>
    </source>
</evidence>
<dbReference type="InterPro" id="IPR011057">
    <property type="entry name" value="Mss4-like_sf"/>
</dbReference>
<dbReference type="PRINTS" id="PR01653">
    <property type="entry name" value="TCTPROTEIN"/>
</dbReference>
<dbReference type="PROSITE" id="PS51797">
    <property type="entry name" value="TCTP_3"/>
    <property type="match status" value="1"/>
</dbReference>
<dbReference type="GO" id="GO:0005737">
    <property type="term" value="C:cytoplasm"/>
    <property type="evidence" value="ECO:0007669"/>
    <property type="project" value="TreeGrafter"/>
</dbReference>
<dbReference type="Gene3D" id="2.170.150.10">
    <property type="entry name" value="Metal Binding Protein, Guanine Nucleotide Exchange Factor, Chain A"/>
    <property type="match status" value="1"/>
</dbReference>
<protein>
    <recommendedName>
        <fullName evidence="1">Translationally-controlled tumor protein homolog</fullName>
    </recommendedName>
</protein>
<evidence type="ECO:0000256" key="2">
    <source>
        <dbReference type="PROSITE-ProRule" id="PRU01133"/>
    </source>
</evidence>
<dbReference type="GO" id="GO:0005509">
    <property type="term" value="F:calcium ion binding"/>
    <property type="evidence" value="ECO:0007669"/>
    <property type="project" value="TreeGrafter"/>
</dbReference>
<keyword evidence="5" id="KW-1185">Reference proteome</keyword>
<feature type="domain" description="TCTP" evidence="3">
    <location>
        <begin position="1"/>
        <end position="163"/>
    </location>
</feature>
<name>A0AAD6NBT4_PENCN</name>
<dbReference type="InterPro" id="IPR018105">
    <property type="entry name" value="Translational_control_tumour_p"/>
</dbReference>
<reference evidence="4" key="1">
    <citation type="journal article" date="2023" name="IMA Fungus">
        <title>Comparative genomic study of the Penicillium genus elucidates a diverse pangenome and 15 lateral gene transfer events.</title>
        <authorList>
            <person name="Petersen C."/>
            <person name="Sorensen T."/>
            <person name="Nielsen M.R."/>
            <person name="Sondergaard T.E."/>
            <person name="Sorensen J.L."/>
            <person name="Fitzpatrick D.A."/>
            <person name="Frisvad J.C."/>
            <person name="Nielsen K.L."/>
        </authorList>
    </citation>
    <scope>NUCLEOTIDE SEQUENCE</scope>
    <source>
        <strain evidence="4">IBT 15450</strain>
    </source>
</reference>
<dbReference type="InterPro" id="IPR034737">
    <property type="entry name" value="TCTP"/>
</dbReference>
<comment type="caution">
    <text evidence="4">The sequence shown here is derived from an EMBL/GenBank/DDBJ whole genome shotgun (WGS) entry which is preliminary data.</text>
</comment>
<proteinExistence type="inferred from homology"/>
<dbReference type="PANTHER" id="PTHR11991">
    <property type="entry name" value="TRANSLATIONALLY CONTROLLED TUMOR PROTEIN-RELATED"/>
    <property type="match status" value="1"/>
</dbReference>
<dbReference type="Proteomes" id="UP001219568">
    <property type="component" value="Unassembled WGS sequence"/>
</dbReference>
<sequence>MIVYEDIISGDEMITDKFDLKEVDGVAYEADCHYIEVKAGYDVDHGASGDSDNDQEETETVLDIIYSQRLQPTSFDKESYRHYLGGYINEVKSKTHFTDQERLDFKTKADALTKKIVSNFKDYVFYTGESQNSEGMVVLLSYREDGVTPYLTLWKHGLKGREV</sequence>
<comment type="similarity">
    <text evidence="2">Belongs to the TCTP family.</text>
</comment>
<evidence type="ECO:0000256" key="1">
    <source>
        <dbReference type="ARBA" id="ARBA00014759"/>
    </source>
</evidence>
<evidence type="ECO:0000313" key="4">
    <source>
        <dbReference type="EMBL" id="KAJ6050921.1"/>
    </source>
</evidence>
<dbReference type="InterPro" id="IPR018103">
    <property type="entry name" value="Translation_control_tumour_CS"/>
</dbReference>
<dbReference type="Pfam" id="PF00838">
    <property type="entry name" value="TCTP"/>
    <property type="match status" value="1"/>
</dbReference>
<dbReference type="PROSITE" id="PS01003">
    <property type="entry name" value="TCTP_2"/>
    <property type="match status" value="1"/>
</dbReference>
<dbReference type="AlphaFoldDB" id="A0AAD6NBT4"/>
<organism evidence="4 5">
    <name type="scientific">Penicillium canescens</name>
    <dbReference type="NCBI Taxonomy" id="5083"/>
    <lineage>
        <taxon>Eukaryota</taxon>
        <taxon>Fungi</taxon>
        <taxon>Dikarya</taxon>
        <taxon>Ascomycota</taxon>
        <taxon>Pezizomycotina</taxon>
        <taxon>Eurotiomycetes</taxon>
        <taxon>Eurotiomycetidae</taxon>
        <taxon>Eurotiales</taxon>
        <taxon>Aspergillaceae</taxon>
        <taxon>Penicillium</taxon>
    </lineage>
</organism>
<dbReference type="EMBL" id="JAQJZL010000002">
    <property type="protein sequence ID" value="KAJ6050921.1"/>
    <property type="molecule type" value="Genomic_DNA"/>
</dbReference>
<evidence type="ECO:0000313" key="5">
    <source>
        <dbReference type="Proteomes" id="UP001219568"/>
    </source>
</evidence>
<dbReference type="SUPFAM" id="SSF51316">
    <property type="entry name" value="Mss4-like"/>
    <property type="match status" value="1"/>
</dbReference>
<dbReference type="InterPro" id="IPR011323">
    <property type="entry name" value="Mss4/transl-control_tumour"/>
</dbReference>
<reference evidence="4" key="2">
    <citation type="submission" date="2023-01" db="EMBL/GenBank/DDBJ databases">
        <authorList>
            <person name="Petersen C."/>
        </authorList>
    </citation>
    <scope>NUCLEOTIDE SEQUENCE</scope>
    <source>
        <strain evidence="4">IBT 15450</strain>
    </source>
</reference>
<gene>
    <name evidence="4" type="ORF">N7460_001455</name>
</gene>
<accession>A0AAD6NBT4</accession>
<dbReference type="PANTHER" id="PTHR11991:SF0">
    <property type="entry name" value="TRANSLATIONALLY-CONTROLLED TUMOR PROTEIN"/>
    <property type="match status" value="1"/>
</dbReference>